<evidence type="ECO:0000256" key="1">
    <source>
        <dbReference type="SAM" id="MobiDB-lite"/>
    </source>
</evidence>
<accession>A0A9X0AWS8</accession>
<gene>
    <name evidence="2" type="ORF">OCU04_000764</name>
</gene>
<reference evidence="2" key="1">
    <citation type="submission" date="2022-11" db="EMBL/GenBank/DDBJ databases">
        <title>Genome Resource of Sclerotinia nivalis Strain SnTB1, a Plant Pathogen Isolated from American Ginseng.</title>
        <authorList>
            <person name="Fan S."/>
        </authorList>
    </citation>
    <scope>NUCLEOTIDE SEQUENCE</scope>
    <source>
        <strain evidence="2">SnTB1</strain>
    </source>
</reference>
<feature type="region of interest" description="Disordered" evidence="1">
    <location>
        <begin position="463"/>
        <end position="495"/>
    </location>
</feature>
<dbReference type="OrthoDB" id="3549727at2759"/>
<evidence type="ECO:0000313" key="2">
    <source>
        <dbReference type="EMBL" id="KAJ8070387.1"/>
    </source>
</evidence>
<dbReference type="Proteomes" id="UP001152300">
    <property type="component" value="Unassembled WGS sequence"/>
</dbReference>
<proteinExistence type="predicted"/>
<sequence length="599" mass="67302">MAFTRKPWDGEICLSSYSRFKLRAIANSTCRHMKELKQKALGRPRSIRRSKEAISRIEAVRAKRTPVWPGDRMLLAKLNNSTPDNIMNYCEEKARREAKNARKAGGQVLKDWEAEKKARKSSNKYAAKMWAEYKKPGNNDEYLRKLENGLISLETGETINGDSSQHRGSALNPANGYIQSIPDIVHAPKGIGKAGDEGTKGGAANNAYTMGHVMENEVDYQRYDTMAGSSQYLIHKWGLSRSEDEVEHDVNQRLSLTNSSLESFDSQMAYKFSKYPAFKDDRFGGSKPRPTLSEYESFDLQTMSQHGRPMPASMQPSSHETCTSTAAVFEEQDKRANHVGPRVQEDWYEYPDPSRTTSTAPWKKRKEGLLEEETVDVRQLKRQRQLEARLESEQQFVSEQRFQPQSQYNGLDVGEGGVDEELEPELEVGFDFSGVAIGEYKWHKYDWHEGDVQRNIAFDVEYHNHGSSDQGKKDGTSNGNAHAEGRLETGPVASTEHLRLVNTNRLPVDMPENAIVIPGGGEEDEAAMITRSIGNRASVVGEQATNEADVPGYFHETSSHEGHTNAWYCQGTARTSETAVDSPWQSGHHFDGHFANISN</sequence>
<dbReference type="AlphaFoldDB" id="A0A9X0AWS8"/>
<name>A0A9X0AWS8_9HELO</name>
<protein>
    <submittedName>
        <fullName evidence="2">Uncharacterized protein</fullName>
    </submittedName>
</protein>
<keyword evidence="3" id="KW-1185">Reference proteome</keyword>
<evidence type="ECO:0000313" key="3">
    <source>
        <dbReference type="Proteomes" id="UP001152300"/>
    </source>
</evidence>
<feature type="compositionally biased region" description="Basic and acidic residues" evidence="1">
    <location>
        <begin position="463"/>
        <end position="475"/>
    </location>
</feature>
<comment type="caution">
    <text evidence="2">The sequence shown here is derived from an EMBL/GenBank/DDBJ whole genome shotgun (WGS) entry which is preliminary data.</text>
</comment>
<dbReference type="EMBL" id="JAPEIS010000001">
    <property type="protein sequence ID" value="KAJ8070387.1"/>
    <property type="molecule type" value="Genomic_DNA"/>
</dbReference>
<organism evidence="2 3">
    <name type="scientific">Sclerotinia nivalis</name>
    <dbReference type="NCBI Taxonomy" id="352851"/>
    <lineage>
        <taxon>Eukaryota</taxon>
        <taxon>Fungi</taxon>
        <taxon>Dikarya</taxon>
        <taxon>Ascomycota</taxon>
        <taxon>Pezizomycotina</taxon>
        <taxon>Leotiomycetes</taxon>
        <taxon>Helotiales</taxon>
        <taxon>Sclerotiniaceae</taxon>
        <taxon>Sclerotinia</taxon>
    </lineage>
</organism>